<dbReference type="Gene3D" id="3.40.50.2300">
    <property type="match status" value="1"/>
</dbReference>
<dbReference type="InterPro" id="IPR025662">
    <property type="entry name" value="Sigma_54_int_dom_ATP-bd_1"/>
</dbReference>
<accession>A0A953M136</accession>
<dbReference type="InterPro" id="IPR058031">
    <property type="entry name" value="AAA_lid_NorR"/>
</dbReference>
<dbReference type="InterPro" id="IPR027417">
    <property type="entry name" value="P-loop_NTPase"/>
</dbReference>
<dbReference type="InterPro" id="IPR025944">
    <property type="entry name" value="Sigma_54_int_dom_CS"/>
</dbReference>
<gene>
    <name evidence="10" type="ORF">K8I29_03445</name>
</gene>
<dbReference type="PANTHER" id="PTHR32071">
    <property type="entry name" value="TRANSCRIPTIONAL REGULATORY PROTEIN"/>
    <property type="match status" value="1"/>
</dbReference>
<dbReference type="Pfam" id="PF02954">
    <property type="entry name" value="HTH_8"/>
    <property type="match status" value="1"/>
</dbReference>
<dbReference type="InterPro" id="IPR009057">
    <property type="entry name" value="Homeodomain-like_sf"/>
</dbReference>
<evidence type="ECO:0000256" key="5">
    <source>
        <dbReference type="ARBA" id="ARBA00023159"/>
    </source>
</evidence>
<name>A0A953M136_9BACT</name>
<evidence type="ECO:0000256" key="2">
    <source>
        <dbReference type="ARBA" id="ARBA00022840"/>
    </source>
</evidence>
<feature type="domain" description="Sigma-54 factor interaction" evidence="8">
    <location>
        <begin position="145"/>
        <end position="380"/>
    </location>
</feature>
<dbReference type="GO" id="GO:0006355">
    <property type="term" value="P:regulation of DNA-templated transcription"/>
    <property type="evidence" value="ECO:0007669"/>
    <property type="project" value="InterPro"/>
</dbReference>
<dbReference type="Proteomes" id="UP000705867">
    <property type="component" value="Unassembled WGS sequence"/>
</dbReference>
<dbReference type="PRINTS" id="PR01590">
    <property type="entry name" value="HTHFIS"/>
</dbReference>
<dbReference type="InterPro" id="IPR001789">
    <property type="entry name" value="Sig_transdc_resp-reg_receiver"/>
</dbReference>
<organism evidence="10 11">
    <name type="scientific">Candidatus Nitrobium versatile</name>
    <dbReference type="NCBI Taxonomy" id="2884831"/>
    <lineage>
        <taxon>Bacteria</taxon>
        <taxon>Pseudomonadati</taxon>
        <taxon>Nitrospirota</taxon>
        <taxon>Nitrospiria</taxon>
        <taxon>Nitrospirales</taxon>
        <taxon>Nitrospiraceae</taxon>
        <taxon>Candidatus Nitrobium</taxon>
    </lineage>
</organism>
<dbReference type="Gene3D" id="1.10.10.60">
    <property type="entry name" value="Homeodomain-like"/>
    <property type="match status" value="1"/>
</dbReference>
<keyword evidence="2" id="KW-0067">ATP-binding</keyword>
<dbReference type="SMART" id="SM00448">
    <property type="entry name" value="REC"/>
    <property type="match status" value="1"/>
</dbReference>
<dbReference type="PROSITE" id="PS50045">
    <property type="entry name" value="SIGMA54_INTERACT_4"/>
    <property type="match status" value="1"/>
</dbReference>
<dbReference type="InterPro" id="IPR025943">
    <property type="entry name" value="Sigma_54_int_dom_ATP-bd_2"/>
</dbReference>
<dbReference type="EMBL" id="JAIOIV010000028">
    <property type="protein sequence ID" value="MBZ0155252.1"/>
    <property type="molecule type" value="Genomic_DNA"/>
</dbReference>
<keyword evidence="1" id="KW-0547">Nucleotide-binding</keyword>
<dbReference type="PROSITE" id="PS00688">
    <property type="entry name" value="SIGMA54_INTERACT_3"/>
    <property type="match status" value="1"/>
</dbReference>
<dbReference type="PROSITE" id="PS00676">
    <property type="entry name" value="SIGMA54_INTERACT_2"/>
    <property type="match status" value="1"/>
</dbReference>
<feature type="modified residue" description="4-aspartylphosphate" evidence="7">
    <location>
        <position position="56"/>
    </location>
</feature>
<evidence type="ECO:0000256" key="7">
    <source>
        <dbReference type="PROSITE-ProRule" id="PRU00169"/>
    </source>
</evidence>
<evidence type="ECO:0000313" key="11">
    <source>
        <dbReference type="Proteomes" id="UP000705867"/>
    </source>
</evidence>
<evidence type="ECO:0000256" key="3">
    <source>
        <dbReference type="ARBA" id="ARBA00023015"/>
    </source>
</evidence>
<evidence type="ECO:0000259" key="8">
    <source>
        <dbReference type="PROSITE" id="PS50045"/>
    </source>
</evidence>
<keyword evidence="4" id="KW-0238">DNA-binding</keyword>
<dbReference type="Pfam" id="PF00072">
    <property type="entry name" value="Response_reg"/>
    <property type="match status" value="1"/>
</dbReference>
<dbReference type="GO" id="GO:0000160">
    <property type="term" value="P:phosphorelay signal transduction system"/>
    <property type="evidence" value="ECO:0007669"/>
    <property type="project" value="InterPro"/>
</dbReference>
<dbReference type="InterPro" id="IPR002078">
    <property type="entry name" value="Sigma_54_int"/>
</dbReference>
<dbReference type="GO" id="GO:0043565">
    <property type="term" value="F:sequence-specific DNA binding"/>
    <property type="evidence" value="ECO:0007669"/>
    <property type="project" value="InterPro"/>
</dbReference>
<keyword evidence="5" id="KW-0010">Activator</keyword>
<dbReference type="InterPro" id="IPR002197">
    <property type="entry name" value="HTH_Fis"/>
</dbReference>
<evidence type="ECO:0000256" key="6">
    <source>
        <dbReference type="ARBA" id="ARBA00023163"/>
    </source>
</evidence>
<keyword evidence="3" id="KW-0805">Transcription regulation</keyword>
<feature type="domain" description="Response regulatory" evidence="9">
    <location>
        <begin position="6"/>
        <end position="121"/>
    </location>
</feature>
<evidence type="ECO:0000259" key="9">
    <source>
        <dbReference type="PROSITE" id="PS50110"/>
    </source>
</evidence>
<dbReference type="Gene3D" id="1.10.8.60">
    <property type="match status" value="1"/>
</dbReference>
<sequence>MRNRAKVFVIDDDALIAAMIARALKGEGHEVLTESLSFSDIVRRIKDCSPDIVLLDISLSGRSGIEILEEIKEERISSEVIMLTSDERVETAVKCMKLGAVDYLTKPFNLDELKIIIRNLLEKKLLRHEVSYLRKVYSELFDKEIIGESVITRELKEKVGRIARARVPSILITGESGTGKELVARCIHRVMHGGCSNGCAPFVAVNCTALPEHLLESELFGHERGAFTDAKSEKKGLFELADGGTVLLDEIGDMRPNLQSKLLRVLEERTLRRIGGRDEIPVEVTVIATTNRNLMQAVETGDFRLDLLYRLNTFSLTVPPLREKREDIPALARHFLGHFTRQYNNRTVKGFSREAEDLLCSYDWPGNIRELRNVIERIVVLESSELIQPLHLPGEIAHLPGSRSRTSDYRFPLPDSGLSLEEVERELFQQALEKAKGNRTLAARLLQVSYDTLRYHVKKFGLDA</sequence>
<evidence type="ECO:0000256" key="4">
    <source>
        <dbReference type="ARBA" id="ARBA00023125"/>
    </source>
</evidence>
<reference evidence="10" key="2">
    <citation type="submission" date="2021-08" db="EMBL/GenBank/DDBJ databases">
        <authorList>
            <person name="Dalcin Martins P."/>
        </authorList>
    </citation>
    <scope>NUCLEOTIDE SEQUENCE</scope>
    <source>
        <strain evidence="10">MAG_39</strain>
    </source>
</reference>
<dbReference type="FunFam" id="3.40.50.300:FF:000006">
    <property type="entry name" value="DNA-binding transcriptional regulator NtrC"/>
    <property type="match status" value="1"/>
</dbReference>
<dbReference type="Gene3D" id="3.40.50.300">
    <property type="entry name" value="P-loop containing nucleotide triphosphate hydrolases"/>
    <property type="match status" value="1"/>
</dbReference>
<keyword evidence="7" id="KW-0597">Phosphoprotein</keyword>
<dbReference type="SUPFAM" id="SSF52172">
    <property type="entry name" value="CheY-like"/>
    <property type="match status" value="1"/>
</dbReference>
<evidence type="ECO:0000313" key="10">
    <source>
        <dbReference type="EMBL" id="MBZ0155252.1"/>
    </source>
</evidence>
<dbReference type="AlphaFoldDB" id="A0A953M136"/>
<dbReference type="FunFam" id="1.10.8.60:FF:000014">
    <property type="entry name" value="DNA-binding transcriptional regulator NtrC"/>
    <property type="match status" value="1"/>
</dbReference>
<protein>
    <submittedName>
        <fullName evidence="10">Sigma-54 dependent transcriptional regulator</fullName>
    </submittedName>
</protein>
<dbReference type="PANTHER" id="PTHR32071:SF113">
    <property type="entry name" value="ALGINATE BIOSYNTHESIS TRANSCRIPTIONAL REGULATORY PROTEIN ALGB"/>
    <property type="match status" value="1"/>
</dbReference>
<dbReference type="GO" id="GO:0005524">
    <property type="term" value="F:ATP binding"/>
    <property type="evidence" value="ECO:0007669"/>
    <property type="project" value="UniProtKB-KW"/>
</dbReference>
<dbReference type="InterPro" id="IPR011006">
    <property type="entry name" value="CheY-like_superfamily"/>
</dbReference>
<reference evidence="10" key="1">
    <citation type="journal article" date="2021" name="bioRxiv">
        <title>Unraveling nitrogen, sulfur and carbon metabolic pathways and microbial community transcriptional responses to substrate deprivation and toxicity stresses in a bioreactor mimicking anoxic brackish coastal sediment conditions.</title>
        <authorList>
            <person name="Martins P.D."/>
            <person name="Echeveste M.J."/>
            <person name="Arshad A."/>
            <person name="Kurth J."/>
            <person name="Ouboter H."/>
            <person name="Jetten M.S.M."/>
            <person name="Welte C.U."/>
        </authorList>
    </citation>
    <scope>NUCLEOTIDE SEQUENCE</scope>
    <source>
        <strain evidence="10">MAG_39</strain>
    </source>
</reference>
<proteinExistence type="predicted"/>
<dbReference type="SUPFAM" id="SSF52540">
    <property type="entry name" value="P-loop containing nucleoside triphosphate hydrolases"/>
    <property type="match status" value="1"/>
</dbReference>
<dbReference type="Pfam" id="PF00158">
    <property type="entry name" value="Sigma54_activat"/>
    <property type="match status" value="1"/>
</dbReference>
<dbReference type="PROSITE" id="PS00675">
    <property type="entry name" value="SIGMA54_INTERACT_1"/>
    <property type="match status" value="1"/>
</dbReference>
<comment type="caution">
    <text evidence="10">The sequence shown here is derived from an EMBL/GenBank/DDBJ whole genome shotgun (WGS) entry which is preliminary data.</text>
</comment>
<dbReference type="InterPro" id="IPR003593">
    <property type="entry name" value="AAA+_ATPase"/>
</dbReference>
<evidence type="ECO:0000256" key="1">
    <source>
        <dbReference type="ARBA" id="ARBA00022741"/>
    </source>
</evidence>
<dbReference type="SMART" id="SM00382">
    <property type="entry name" value="AAA"/>
    <property type="match status" value="1"/>
</dbReference>
<dbReference type="SUPFAM" id="SSF46689">
    <property type="entry name" value="Homeodomain-like"/>
    <property type="match status" value="1"/>
</dbReference>
<dbReference type="CDD" id="cd00009">
    <property type="entry name" value="AAA"/>
    <property type="match status" value="1"/>
</dbReference>
<dbReference type="Pfam" id="PF25601">
    <property type="entry name" value="AAA_lid_14"/>
    <property type="match status" value="1"/>
</dbReference>
<keyword evidence="6" id="KW-0804">Transcription</keyword>
<dbReference type="PROSITE" id="PS50110">
    <property type="entry name" value="RESPONSE_REGULATORY"/>
    <property type="match status" value="1"/>
</dbReference>